<evidence type="ECO:0000313" key="1">
    <source>
        <dbReference type="EMBL" id="KAF2631984.1"/>
    </source>
</evidence>
<accession>A0ACB6SD66</accession>
<sequence>MEGPQNSARNTSLDEKYYLLVNIIESYDIQLIKAFYAFPQFNKKYSFRLPNGTHQFNANWQVMMVAFVFLGGFITITFNAHSIPMLFGSELLYALTWGIFAAAALTYAAEVVPTSLRGYIHRNKSDWSFRIPFAIQWSLWYLARKGRNDEAKKSLDRFVATPRNVINTKHTFSMIHHTIELERSIKVGGSYLDCLKGTNLRRIDIATVLWAFQILSGFAIQKYTTYFFTLAGLSSENSFDMSMGTFGMAFVGTCLSWGLICMLPTMWIVAGLEWVQAAMLMIWFFIYAFRTHNRSHTYVIAFKVGAIELRSKTIAPSRNVYYILSIVNSGISPYMLNPSKWGLKGKAAFSGAVFTVCLMVWTYSRLPETKGLTLATLDHLFHEKVSARRFRGEAKRFQ</sequence>
<dbReference type="EMBL" id="MU006703">
    <property type="protein sequence ID" value="KAF2631984.1"/>
    <property type="molecule type" value="Genomic_DNA"/>
</dbReference>
<comment type="caution">
    <text evidence="1">The sequence shown here is derived from an EMBL/GenBank/DDBJ whole genome shotgun (WGS) entry which is preliminary data.</text>
</comment>
<organism evidence="1 2">
    <name type="scientific">Macroventuria anomochaeta</name>
    <dbReference type="NCBI Taxonomy" id="301207"/>
    <lineage>
        <taxon>Eukaryota</taxon>
        <taxon>Fungi</taxon>
        <taxon>Dikarya</taxon>
        <taxon>Ascomycota</taxon>
        <taxon>Pezizomycotina</taxon>
        <taxon>Dothideomycetes</taxon>
        <taxon>Pleosporomycetidae</taxon>
        <taxon>Pleosporales</taxon>
        <taxon>Pleosporineae</taxon>
        <taxon>Didymellaceae</taxon>
        <taxon>Macroventuria</taxon>
    </lineage>
</organism>
<evidence type="ECO:0000313" key="2">
    <source>
        <dbReference type="Proteomes" id="UP000799754"/>
    </source>
</evidence>
<name>A0ACB6SD66_9PLEO</name>
<gene>
    <name evidence="1" type="ORF">BU25DRAFT_427934</name>
</gene>
<proteinExistence type="predicted"/>
<reference evidence="1" key="1">
    <citation type="journal article" date="2020" name="Stud. Mycol.">
        <title>101 Dothideomycetes genomes: a test case for predicting lifestyles and emergence of pathogens.</title>
        <authorList>
            <person name="Haridas S."/>
            <person name="Albert R."/>
            <person name="Binder M."/>
            <person name="Bloem J."/>
            <person name="Labutti K."/>
            <person name="Salamov A."/>
            <person name="Andreopoulos B."/>
            <person name="Baker S."/>
            <person name="Barry K."/>
            <person name="Bills G."/>
            <person name="Bluhm B."/>
            <person name="Cannon C."/>
            <person name="Castanera R."/>
            <person name="Culley D."/>
            <person name="Daum C."/>
            <person name="Ezra D."/>
            <person name="Gonzalez J."/>
            <person name="Henrissat B."/>
            <person name="Kuo A."/>
            <person name="Liang C."/>
            <person name="Lipzen A."/>
            <person name="Lutzoni F."/>
            <person name="Magnuson J."/>
            <person name="Mondo S."/>
            <person name="Nolan M."/>
            <person name="Ohm R."/>
            <person name="Pangilinan J."/>
            <person name="Park H.-J."/>
            <person name="Ramirez L."/>
            <person name="Alfaro M."/>
            <person name="Sun H."/>
            <person name="Tritt A."/>
            <person name="Yoshinaga Y."/>
            <person name="Zwiers L.-H."/>
            <person name="Turgeon B."/>
            <person name="Goodwin S."/>
            <person name="Spatafora J."/>
            <person name="Crous P."/>
            <person name="Grigoriev I."/>
        </authorList>
    </citation>
    <scope>NUCLEOTIDE SEQUENCE</scope>
    <source>
        <strain evidence="1">CBS 525.71</strain>
    </source>
</reference>
<protein>
    <submittedName>
        <fullName evidence="1">Uncharacterized protein</fullName>
    </submittedName>
</protein>
<keyword evidence="2" id="KW-1185">Reference proteome</keyword>
<dbReference type="Proteomes" id="UP000799754">
    <property type="component" value="Unassembled WGS sequence"/>
</dbReference>